<keyword evidence="4" id="KW-1185">Reference proteome</keyword>
<evidence type="ECO:0000259" key="3">
    <source>
        <dbReference type="Pfam" id="PF04664"/>
    </source>
</evidence>
<feature type="region of interest" description="Disordered" evidence="2">
    <location>
        <begin position="343"/>
        <end position="471"/>
    </location>
</feature>
<name>A0AAJ7T1F3_PETMA</name>
<dbReference type="RefSeq" id="XP_032808576.1">
    <property type="nucleotide sequence ID" value="XM_032952685.1"/>
</dbReference>
<feature type="compositionally biased region" description="Basic and acidic residues" evidence="2">
    <location>
        <begin position="403"/>
        <end position="428"/>
    </location>
</feature>
<feature type="region of interest" description="Disordered" evidence="2">
    <location>
        <begin position="518"/>
        <end position="553"/>
    </location>
</feature>
<dbReference type="PANTHER" id="PTHR14015">
    <property type="entry name" value="OPIOID GROWTH FACTOR RECEPTOR OGFR ZETA-TYPE OPIOID RECEPTOR"/>
    <property type="match status" value="1"/>
</dbReference>
<dbReference type="InterPro" id="IPR006757">
    <property type="entry name" value="OGF_rcpt"/>
</dbReference>
<dbReference type="GO" id="GO:0140625">
    <property type="term" value="F:opioid growth factor receptor activity"/>
    <property type="evidence" value="ECO:0007669"/>
    <property type="project" value="InterPro"/>
</dbReference>
<accession>A0AAJ7T1F3</accession>
<reference evidence="5" key="1">
    <citation type="submission" date="2025-08" db="UniProtKB">
        <authorList>
            <consortium name="RefSeq"/>
        </authorList>
    </citation>
    <scope>IDENTIFICATION</scope>
    <source>
        <tissue evidence="5">Sperm</tissue>
    </source>
</reference>
<gene>
    <name evidence="5" type="primary">LOC116941536</name>
</gene>
<sequence>MGARSAELEPPRNGRANQWARVHGEWWGGVAAYPPPPPTTVRVSCGKSKAWFVETVVEEPLSWGRGRPIWAERFGHGSRRAWRGPRATTRRGTRATRTRPRSRRTRGLRRRRLQKKIIRVRTLCGRSVFAAKDLQRYRRNYPGTQDDIPAGRMMNYKFYLNQLRCKPGSMLIEEILTDWFSDYEQLEWNHSYIQWLFPIREQGMNPYAAVLTKEEIEKFKESKEVQGRLMRAYRMMLDFYGIMLVNEETGEVARTGNWRTRFLNLNSHTHNNLRLTRILKSLGELGLERMKAPLVRFFLEETLCNKQLPRVKQSCLEYFVFTLRTKKERRELLLFARKHYPQPDDFPWGPPTHKLPGFRKPAAEQQQEQQQCVAAPESGGNGSSEQKEQKHDIGASSEMDESHDDRKMDGDEGKSSPLGDDPRPDPARPAEWSDGPHVATASSSTCAAHKAERTKTDAATSTEEEGEYRSVLTGAWRCDKTVTPWRGEGAATAVIASPAPDGTATAGKLRAVVVSHTTRLQEVSSGAEKGSPRSSGRMGSALHAARSPAEKSV</sequence>
<organism evidence="4 5">
    <name type="scientific">Petromyzon marinus</name>
    <name type="common">Sea lamprey</name>
    <dbReference type="NCBI Taxonomy" id="7757"/>
    <lineage>
        <taxon>Eukaryota</taxon>
        <taxon>Metazoa</taxon>
        <taxon>Chordata</taxon>
        <taxon>Craniata</taxon>
        <taxon>Vertebrata</taxon>
        <taxon>Cyclostomata</taxon>
        <taxon>Hyperoartia</taxon>
        <taxon>Petromyzontiformes</taxon>
        <taxon>Petromyzontidae</taxon>
        <taxon>Petromyzon</taxon>
    </lineage>
</organism>
<evidence type="ECO:0000313" key="5">
    <source>
        <dbReference type="RefSeq" id="XP_032808576.1"/>
    </source>
</evidence>
<dbReference type="PANTHER" id="PTHR14015:SF2">
    <property type="entry name" value="OPIOID GROWTH FACTOR RECEPTOR (OGFR) CONSERVED DOMAIN-CONTAINING PROTEIN"/>
    <property type="match status" value="1"/>
</dbReference>
<proteinExistence type="inferred from homology"/>
<dbReference type="InterPro" id="IPR039574">
    <property type="entry name" value="OGFr"/>
</dbReference>
<dbReference type="GO" id="GO:0016020">
    <property type="term" value="C:membrane"/>
    <property type="evidence" value="ECO:0007669"/>
    <property type="project" value="InterPro"/>
</dbReference>
<feature type="domain" description="Opioid growth factor receptor (OGFr) conserved" evidence="3">
    <location>
        <begin position="152"/>
        <end position="352"/>
    </location>
</feature>
<evidence type="ECO:0000256" key="2">
    <source>
        <dbReference type="SAM" id="MobiDB-lite"/>
    </source>
</evidence>
<protein>
    <submittedName>
        <fullName evidence="5">Opioid growth factor receptor-like protein 1 isoform X1</fullName>
    </submittedName>
</protein>
<dbReference type="AlphaFoldDB" id="A0AAJ7T1F3"/>
<dbReference type="KEGG" id="pmrn:116941536"/>
<evidence type="ECO:0000313" key="4">
    <source>
        <dbReference type="Proteomes" id="UP001318040"/>
    </source>
</evidence>
<dbReference type="Proteomes" id="UP001318040">
    <property type="component" value="Chromosome 12"/>
</dbReference>
<feature type="region of interest" description="Disordered" evidence="2">
    <location>
        <begin position="81"/>
        <end position="108"/>
    </location>
</feature>
<dbReference type="Pfam" id="PF04664">
    <property type="entry name" value="OGFr_N"/>
    <property type="match status" value="1"/>
</dbReference>
<evidence type="ECO:0000256" key="1">
    <source>
        <dbReference type="ARBA" id="ARBA00010365"/>
    </source>
</evidence>
<comment type="similarity">
    <text evidence="1">Belongs to the opioid growth factor receptor family.</text>
</comment>